<organism evidence="1 2">
    <name type="scientific">Leyella stercorea DSM 18206</name>
    <dbReference type="NCBI Taxonomy" id="1002367"/>
    <lineage>
        <taxon>Bacteria</taxon>
        <taxon>Pseudomonadati</taxon>
        <taxon>Bacteroidota</taxon>
        <taxon>Bacteroidia</taxon>
        <taxon>Bacteroidales</taxon>
        <taxon>Prevotellaceae</taxon>
        <taxon>Leyella</taxon>
    </lineage>
</organism>
<proteinExistence type="predicted"/>
<sequence>MLLLQSLTDVTCLIFLREKGSYANHINDKIKQVEFENGQ</sequence>
<accession>G6AVA8</accession>
<name>G6AVA8_9BACT</name>
<reference evidence="1 2" key="1">
    <citation type="submission" date="2011-08" db="EMBL/GenBank/DDBJ databases">
        <authorList>
            <person name="Weinstock G."/>
            <person name="Sodergren E."/>
            <person name="Clifton S."/>
            <person name="Fulton L."/>
            <person name="Fulton B."/>
            <person name="Courtney L."/>
            <person name="Fronick C."/>
            <person name="Harrison M."/>
            <person name="Strong C."/>
            <person name="Farmer C."/>
            <person name="Delahaunty K."/>
            <person name="Markovic C."/>
            <person name="Hall O."/>
            <person name="Minx P."/>
            <person name="Tomlinson C."/>
            <person name="Mitreva M."/>
            <person name="Hou S."/>
            <person name="Chen J."/>
            <person name="Wollam A."/>
            <person name="Pepin K.H."/>
            <person name="Johnson M."/>
            <person name="Bhonagiri V."/>
            <person name="Zhang X."/>
            <person name="Suruliraj S."/>
            <person name="Warren W."/>
            <person name="Chinwalla A."/>
            <person name="Mardis E.R."/>
            <person name="Wilson R.K."/>
        </authorList>
    </citation>
    <scope>NUCLEOTIDE SEQUENCE [LARGE SCALE GENOMIC DNA]</scope>
    <source>
        <strain evidence="1 2">DSM 18206</strain>
    </source>
</reference>
<dbReference type="HOGENOM" id="CLU_3314894_0_0_10"/>
<dbReference type="EMBL" id="AFZZ01000053">
    <property type="protein sequence ID" value="EHJ41781.1"/>
    <property type="molecule type" value="Genomic_DNA"/>
</dbReference>
<gene>
    <name evidence="1" type="ORF">HMPREF0673_00543</name>
</gene>
<evidence type="ECO:0000313" key="2">
    <source>
        <dbReference type="Proteomes" id="UP000004407"/>
    </source>
</evidence>
<protein>
    <submittedName>
        <fullName evidence="1">Uncharacterized protein</fullName>
    </submittedName>
</protein>
<dbReference type="AlphaFoldDB" id="G6AVA8"/>
<dbReference type="Proteomes" id="UP000004407">
    <property type="component" value="Unassembled WGS sequence"/>
</dbReference>
<evidence type="ECO:0000313" key="1">
    <source>
        <dbReference type="EMBL" id="EHJ41781.1"/>
    </source>
</evidence>
<comment type="caution">
    <text evidence="1">The sequence shown here is derived from an EMBL/GenBank/DDBJ whole genome shotgun (WGS) entry which is preliminary data.</text>
</comment>